<organism evidence="1 2">
    <name type="scientific">Circinella minor</name>
    <dbReference type="NCBI Taxonomy" id="1195481"/>
    <lineage>
        <taxon>Eukaryota</taxon>
        <taxon>Fungi</taxon>
        <taxon>Fungi incertae sedis</taxon>
        <taxon>Mucoromycota</taxon>
        <taxon>Mucoromycotina</taxon>
        <taxon>Mucoromycetes</taxon>
        <taxon>Mucorales</taxon>
        <taxon>Lichtheimiaceae</taxon>
        <taxon>Circinella</taxon>
    </lineage>
</organism>
<dbReference type="AlphaFoldDB" id="A0A8H7S8L6"/>
<reference evidence="1 2" key="1">
    <citation type="submission" date="2020-12" db="EMBL/GenBank/DDBJ databases">
        <title>Metabolic potential, ecology and presence of endohyphal bacteria is reflected in genomic diversity of Mucoromycotina.</title>
        <authorList>
            <person name="Muszewska A."/>
            <person name="Okrasinska A."/>
            <person name="Steczkiewicz K."/>
            <person name="Drgas O."/>
            <person name="Orlowska M."/>
            <person name="Perlinska-Lenart U."/>
            <person name="Aleksandrzak-Piekarczyk T."/>
            <person name="Szatraj K."/>
            <person name="Zielenkiewicz U."/>
            <person name="Pilsyk S."/>
            <person name="Malc E."/>
            <person name="Mieczkowski P."/>
            <person name="Kruszewska J.S."/>
            <person name="Biernat P."/>
            <person name="Pawlowska J."/>
        </authorList>
    </citation>
    <scope>NUCLEOTIDE SEQUENCE [LARGE SCALE GENOMIC DNA]</scope>
    <source>
        <strain evidence="1 2">CBS 142.35</strain>
    </source>
</reference>
<accession>A0A8H7S8L6</accession>
<sequence length="203" mass="23634">MKEPLGEHDIIPLVIDLILRPLLSSGERRLRWPEINTDERTCRTKRVQRPDSVLNDIDSLAFGCSRLFGEVKPDAATDRLNAIDLLRLSRFAKDAIDFSRAKQIITFQAVGPLITFYLSTLIGDGTYTMAELHTIELPACIKEISKIIENINRFYDIYLRLETMTLIDSDFWEHNHRETNDTPFMDKIMDKSQRKRFCMVHFN</sequence>
<keyword evidence="2" id="KW-1185">Reference proteome</keyword>
<dbReference type="Proteomes" id="UP000646827">
    <property type="component" value="Unassembled WGS sequence"/>
</dbReference>
<proteinExistence type="predicted"/>
<evidence type="ECO:0000313" key="2">
    <source>
        <dbReference type="Proteomes" id="UP000646827"/>
    </source>
</evidence>
<protein>
    <submittedName>
        <fullName evidence="1">Uncharacterized protein</fullName>
    </submittedName>
</protein>
<comment type="caution">
    <text evidence="1">The sequence shown here is derived from an EMBL/GenBank/DDBJ whole genome shotgun (WGS) entry which is preliminary data.</text>
</comment>
<evidence type="ECO:0000313" key="1">
    <source>
        <dbReference type="EMBL" id="KAG2223621.1"/>
    </source>
</evidence>
<dbReference type="OrthoDB" id="2255824at2759"/>
<gene>
    <name evidence="1" type="ORF">INT45_009980</name>
</gene>
<name>A0A8H7S8L6_9FUNG</name>
<dbReference type="EMBL" id="JAEPRB010000057">
    <property type="protein sequence ID" value="KAG2223621.1"/>
    <property type="molecule type" value="Genomic_DNA"/>
</dbReference>